<evidence type="ECO:0000313" key="2">
    <source>
        <dbReference type="EMBL" id="REG37643.1"/>
    </source>
</evidence>
<keyword evidence="3" id="KW-1185">Reference proteome</keyword>
<feature type="compositionally biased region" description="Polar residues" evidence="1">
    <location>
        <begin position="320"/>
        <end position="337"/>
    </location>
</feature>
<feature type="region of interest" description="Disordered" evidence="1">
    <location>
        <begin position="1"/>
        <end position="100"/>
    </location>
</feature>
<accession>A0ABX9KBS7</accession>
<sequence length="504" mass="54087">MSTVSRRESHTPASTDLLVPDAESHGTASRVSASVPARTGRSTGKQEAPAGGVPGNQVETYRGPVEKPRAQGPGGAPAGMEGGGALTAGQLSRGGKAAEEARADAAFADIRATLHTDWKDWAVTDADVRRVHEQLERLPTAGYRRMLERMEQGGLLGKYVKQMSPEAREAFLSQAVSKGYVSREPGKKAEPAPCNPPDGPALYKNDANLPGSVRQLVHEKNSEARKAYDDAHHAYVRRYSEQVMRAKDLPALRDLGEPVAPFSVSEPGVSSSHPDYASFRSSWARVPDTRVQAYKAVSDRSRDLADAQRAGTLKLKQETELSVESGDSTLKASQETGVTGYGKTDSSSKVGAEASLGHRKTAVELESSGAVKTSEEVDFGVGRASIDSEGTVRMELSIPGTDYGAYSEFNHEKGTFGGGVSVEKDVSKDVKLKREYGVTMQGSRSERAQDIAAMTPGTLFGPLPELEQGLAWKDLPAGRRARMERDGWSAGSWASELQKKSTRR</sequence>
<feature type="region of interest" description="Disordered" evidence="1">
    <location>
        <begin position="481"/>
        <end position="504"/>
    </location>
</feature>
<dbReference type="Proteomes" id="UP000256345">
    <property type="component" value="Unassembled WGS sequence"/>
</dbReference>
<evidence type="ECO:0000313" key="3">
    <source>
        <dbReference type="Proteomes" id="UP000256345"/>
    </source>
</evidence>
<comment type="caution">
    <text evidence="2">The sequence shown here is derived from an EMBL/GenBank/DDBJ whole genome shotgun (WGS) entry which is preliminary data.</text>
</comment>
<feature type="compositionally biased region" description="Basic and acidic residues" evidence="1">
    <location>
        <begin position="1"/>
        <end position="10"/>
    </location>
</feature>
<feature type="region of interest" description="Disordered" evidence="1">
    <location>
        <begin position="318"/>
        <end position="355"/>
    </location>
</feature>
<proteinExistence type="predicted"/>
<evidence type="ECO:0000256" key="1">
    <source>
        <dbReference type="SAM" id="MobiDB-lite"/>
    </source>
</evidence>
<reference evidence="2 3" key="1">
    <citation type="submission" date="2018-08" db="EMBL/GenBank/DDBJ databases">
        <title>Genomic Encyclopedia of Archaeal and Bacterial Type Strains, Phase II (KMG-II): from individual species to whole genera.</title>
        <authorList>
            <person name="Goeker M."/>
        </authorList>
    </citation>
    <scope>NUCLEOTIDE SEQUENCE [LARGE SCALE GENOMIC DNA]</scope>
    <source>
        <strain evidence="2 3">DSM 2261</strain>
    </source>
</reference>
<feature type="compositionally biased region" description="Gly residues" evidence="1">
    <location>
        <begin position="72"/>
        <end position="86"/>
    </location>
</feature>
<gene>
    <name evidence="2" type="ORF">ATI61_101630</name>
</gene>
<organism evidence="2 3">
    <name type="scientific">Archangium gephyra</name>
    <dbReference type="NCBI Taxonomy" id="48"/>
    <lineage>
        <taxon>Bacteria</taxon>
        <taxon>Pseudomonadati</taxon>
        <taxon>Myxococcota</taxon>
        <taxon>Myxococcia</taxon>
        <taxon>Myxococcales</taxon>
        <taxon>Cystobacterineae</taxon>
        <taxon>Archangiaceae</taxon>
        <taxon>Archangium</taxon>
    </lineage>
</organism>
<protein>
    <submittedName>
        <fullName evidence="2">Uncharacterized protein</fullName>
    </submittedName>
</protein>
<name>A0ABX9KBS7_9BACT</name>
<dbReference type="EMBL" id="QUMU01000001">
    <property type="protein sequence ID" value="REG37643.1"/>
    <property type="molecule type" value="Genomic_DNA"/>
</dbReference>
<dbReference type="RefSeq" id="WP_147332714.1">
    <property type="nucleotide sequence ID" value="NZ_CP011509.1"/>
</dbReference>